<dbReference type="Proteomes" id="UP001139031">
    <property type="component" value="Unassembled WGS sequence"/>
</dbReference>
<dbReference type="Pfam" id="PF12802">
    <property type="entry name" value="MarR_2"/>
    <property type="match status" value="1"/>
</dbReference>
<evidence type="ECO:0000313" key="3">
    <source>
        <dbReference type="Proteomes" id="UP001139031"/>
    </source>
</evidence>
<gene>
    <name evidence="2" type="ORF">K7C98_01215</name>
</gene>
<protein>
    <submittedName>
        <fullName evidence="2">MarR family winged helix-turn-helix transcriptional regulator</fullName>
    </submittedName>
</protein>
<dbReference type="InterPro" id="IPR036388">
    <property type="entry name" value="WH-like_DNA-bd_sf"/>
</dbReference>
<feature type="domain" description="HTH marR-type" evidence="1">
    <location>
        <begin position="18"/>
        <end position="68"/>
    </location>
</feature>
<keyword evidence="3" id="KW-1185">Reference proteome</keyword>
<sequence>MTRRIVACIGRSFCAERDTLVVVMQAQGLTPNELSHRMHMDASTVSRNVERMCNSGWLKLADIDDARSHEIQITEKGMKLIADVAPAWEAAQRDAEELLGVSIGKAIARGASRLAGD</sequence>
<dbReference type="InterPro" id="IPR000835">
    <property type="entry name" value="HTH_MarR-typ"/>
</dbReference>
<proteinExistence type="predicted"/>
<dbReference type="RefSeq" id="WP_224189623.1">
    <property type="nucleotide sequence ID" value="NZ_JAIRAU010000001.1"/>
</dbReference>
<dbReference type="SUPFAM" id="SSF46785">
    <property type="entry name" value="Winged helix' DNA-binding domain"/>
    <property type="match status" value="1"/>
</dbReference>
<organism evidence="2 3">
    <name type="scientific">Nannocystis pusilla</name>
    <dbReference type="NCBI Taxonomy" id="889268"/>
    <lineage>
        <taxon>Bacteria</taxon>
        <taxon>Pseudomonadati</taxon>
        <taxon>Myxococcota</taxon>
        <taxon>Polyangia</taxon>
        <taxon>Nannocystales</taxon>
        <taxon>Nannocystaceae</taxon>
        <taxon>Nannocystis</taxon>
    </lineage>
</organism>
<evidence type="ECO:0000259" key="1">
    <source>
        <dbReference type="Pfam" id="PF12802"/>
    </source>
</evidence>
<dbReference type="EMBL" id="JAIRAU010000001">
    <property type="protein sequence ID" value="MBZ5707860.1"/>
    <property type="molecule type" value="Genomic_DNA"/>
</dbReference>
<accession>A0ABS7TI22</accession>
<comment type="caution">
    <text evidence="2">The sequence shown here is derived from an EMBL/GenBank/DDBJ whole genome shotgun (WGS) entry which is preliminary data.</text>
</comment>
<dbReference type="PRINTS" id="PR00598">
    <property type="entry name" value="HTHMARR"/>
</dbReference>
<dbReference type="InterPro" id="IPR036390">
    <property type="entry name" value="WH_DNA-bd_sf"/>
</dbReference>
<dbReference type="Gene3D" id="1.10.10.10">
    <property type="entry name" value="Winged helix-like DNA-binding domain superfamily/Winged helix DNA-binding domain"/>
    <property type="match status" value="1"/>
</dbReference>
<evidence type="ECO:0000313" key="2">
    <source>
        <dbReference type="EMBL" id="MBZ5707860.1"/>
    </source>
</evidence>
<name>A0ABS7TI22_9BACT</name>
<reference evidence="2" key="1">
    <citation type="submission" date="2021-08" db="EMBL/GenBank/DDBJ databases">
        <authorList>
            <person name="Stevens D.C."/>
        </authorList>
    </citation>
    <scope>NUCLEOTIDE SEQUENCE</scope>
    <source>
        <strain evidence="2">DSM 53165</strain>
    </source>
</reference>